<dbReference type="GO" id="GO:0004140">
    <property type="term" value="F:dephospho-CoA kinase activity"/>
    <property type="evidence" value="ECO:0007669"/>
    <property type="project" value="InterPro"/>
</dbReference>
<organism evidence="9 10">
    <name type="scientific">Plasmopara halstedii</name>
    <name type="common">Downy mildew of sunflower</name>
    <dbReference type="NCBI Taxonomy" id="4781"/>
    <lineage>
        <taxon>Eukaryota</taxon>
        <taxon>Sar</taxon>
        <taxon>Stramenopiles</taxon>
        <taxon>Oomycota</taxon>
        <taxon>Peronosporomycetes</taxon>
        <taxon>Peronosporales</taxon>
        <taxon>Peronosporaceae</taxon>
        <taxon>Plasmopara</taxon>
    </lineage>
</organism>
<keyword evidence="2" id="KW-0963">Cytoplasm</keyword>
<feature type="transmembrane region" description="Helical" evidence="8">
    <location>
        <begin position="21"/>
        <end position="45"/>
    </location>
</feature>
<evidence type="ECO:0000256" key="5">
    <source>
        <dbReference type="ARBA" id="ARBA00022777"/>
    </source>
</evidence>
<accession>A0A0P1AGG0</accession>
<keyword evidence="8" id="KW-1133">Transmembrane helix</keyword>
<keyword evidence="4" id="KW-0547">Nucleotide-binding</keyword>
<name>A0A0P1AGG0_PLAHL</name>
<keyword evidence="7" id="KW-0173">Coenzyme A biosynthesis</keyword>
<dbReference type="SUPFAM" id="SSF52540">
    <property type="entry name" value="P-loop containing nucleoside triphosphate hydrolases"/>
    <property type="match status" value="1"/>
</dbReference>
<dbReference type="OrthoDB" id="247245at2759"/>
<evidence type="ECO:0000313" key="10">
    <source>
        <dbReference type="Proteomes" id="UP000054928"/>
    </source>
</evidence>
<dbReference type="GeneID" id="36404850"/>
<protein>
    <submittedName>
        <fullName evidence="9">Dephospho-kinase</fullName>
    </submittedName>
</protein>
<dbReference type="AlphaFoldDB" id="A0A0P1AGG0"/>
<dbReference type="NCBIfam" id="TIGR00152">
    <property type="entry name" value="dephospho-CoA kinase"/>
    <property type="match status" value="1"/>
</dbReference>
<dbReference type="EMBL" id="CCYD01000428">
    <property type="protein sequence ID" value="CEG39553.1"/>
    <property type="molecule type" value="Genomic_DNA"/>
</dbReference>
<dbReference type="InterPro" id="IPR001977">
    <property type="entry name" value="Depp_CoAkinase"/>
</dbReference>
<evidence type="ECO:0000313" key="9">
    <source>
        <dbReference type="EMBL" id="CEG39553.1"/>
    </source>
</evidence>
<evidence type="ECO:0000256" key="4">
    <source>
        <dbReference type="ARBA" id="ARBA00022741"/>
    </source>
</evidence>
<dbReference type="GO" id="GO:0015937">
    <property type="term" value="P:coenzyme A biosynthetic process"/>
    <property type="evidence" value="ECO:0007669"/>
    <property type="project" value="UniProtKB-KW"/>
</dbReference>
<dbReference type="PANTHER" id="PTHR10695:SF46">
    <property type="entry name" value="BIFUNCTIONAL COENZYME A SYNTHASE-RELATED"/>
    <property type="match status" value="1"/>
</dbReference>
<dbReference type="CDD" id="cd02022">
    <property type="entry name" value="DPCK"/>
    <property type="match status" value="1"/>
</dbReference>
<evidence type="ECO:0000256" key="6">
    <source>
        <dbReference type="ARBA" id="ARBA00022840"/>
    </source>
</evidence>
<dbReference type="Proteomes" id="UP000054928">
    <property type="component" value="Unassembled WGS sequence"/>
</dbReference>
<dbReference type="FunFam" id="3.40.50.300:FF:000991">
    <property type="entry name" value="Dephospho-CoA kinase"/>
    <property type="match status" value="1"/>
</dbReference>
<dbReference type="Pfam" id="PF01121">
    <property type="entry name" value="CoaE"/>
    <property type="match status" value="1"/>
</dbReference>
<keyword evidence="8" id="KW-0812">Transmembrane</keyword>
<dbReference type="InterPro" id="IPR027417">
    <property type="entry name" value="P-loop_NTPase"/>
</dbReference>
<sequence length="303" mass="34362">MTTRKVVRRCDWRKRQVLLRISSHMHGSEFVVIFLSLLLGIPLGILQERLQKNSLRRWSITLTPFAFALMLSLRNGIVSMGCYLAGRELGASLVGVGLTGGIGTGKSTVSKAFHEAGAVIVDADVIAREVVKPGHCAYKEIVRLFGPQVLNENDATIDRAKLGAIIFNDPRQRKKLNSATHKYIIWEMLKQLLYQRLICRKRLVVLDAPLLYETKLLEFFCYPTIVVTCSEQNELNRIMKRDNITLEDATKRIQSQMKLDEKVAKADLVIQNDGSLADLLIRTQETLERVIYLVKGSRELKNR</sequence>
<comment type="similarity">
    <text evidence="1">Belongs to the CoaE family.</text>
</comment>
<evidence type="ECO:0000256" key="1">
    <source>
        <dbReference type="ARBA" id="ARBA00009018"/>
    </source>
</evidence>
<dbReference type="HAMAP" id="MF_00376">
    <property type="entry name" value="Dephospho_CoA_kinase"/>
    <property type="match status" value="1"/>
</dbReference>
<dbReference type="RefSeq" id="XP_024575922.1">
    <property type="nucleotide sequence ID" value="XM_024725112.1"/>
</dbReference>
<dbReference type="PROSITE" id="PS51219">
    <property type="entry name" value="DPCK"/>
    <property type="match status" value="1"/>
</dbReference>
<feature type="transmembrane region" description="Helical" evidence="8">
    <location>
        <begin position="65"/>
        <end position="85"/>
    </location>
</feature>
<evidence type="ECO:0000256" key="8">
    <source>
        <dbReference type="SAM" id="Phobius"/>
    </source>
</evidence>
<keyword evidence="10" id="KW-1185">Reference proteome</keyword>
<keyword evidence="8" id="KW-0472">Membrane</keyword>
<reference evidence="10" key="1">
    <citation type="submission" date="2014-09" db="EMBL/GenBank/DDBJ databases">
        <authorList>
            <person name="Sharma Rahul"/>
            <person name="Thines Marco"/>
        </authorList>
    </citation>
    <scope>NUCLEOTIDE SEQUENCE [LARGE SCALE GENOMIC DNA]</scope>
</reference>
<dbReference type="GO" id="GO:0005524">
    <property type="term" value="F:ATP binding"/>
    <property type="evidence" value="ECO:0007669"/>
    <property type="project" value="UniProtKB-KW"/>
</dbReference>
<dbReference type="STRING" id="4781.A0A0P1AGG0"/>
<keyword evidence="3" id="KW-0808">Transferase</keyword>
<keyword evidence="5 9" id="KW-0418">Kinase</keyword>
<dbReference type="OMA" id="WAGRRIC"/>
<evidence type="ECO:0000256" key="7">
    <source>
        <dbReference type="ARBA" id="ARBA00022993"/>
    </source>
</evidence>
<evidence type="ECO:0000256" key="3">
    <source>
        <dbReference type="ARBA" id="ARBA00022679"/>
    </source>
</evidence>
<dbReference type="Gene3D" id="3.40.50.300">
    <property type="entry name" value="P-loop containing nucleotide triphosphate hydrolases"/>
    <property type="match status" value="1"/>
</dbReference>
<dbReference type="PANTHER" id="PTHR10695">
    <property type="entry name" value="DEPHOSPHO-COA KINASE-RELATED"/>
    <property type="match status" value="1"/>
</dbReference>
<proteinExistence type="inferred from homology"/>
<keyword evidence="6" id="KW-0067">ATP-binding</keyword>
<evidence type="ECO:0000256" key="2">
    <source>
        <dbReference type="ARBA" id="ARBA00022490"/>
    </source>
</evidence>